<dbReference type="InterPro" id="IPR000014">
    <property type="entry name" value="PAS"/>
</dbReference>
<evidence type="ECO:0000256" key="3">
    <source>
        <dbReference type="ARBA" id="ARBA00012438"/>
    </source>
</evidence>
<dbReference type="InterPro" id="IPR035965">
    <property type="entry name" value="PAS-like_dom_sf"/>
</dbReference>
<dbReference type="FunFam" id="1.10.287.130:FF:000002">
    <property type="entry name" value="Two-component osmosensing histidine kinase"/>
    <property type="match status" value="1"/>
</dbReference>
<dbReference type="Pfam" id="PF00072">
    <property type="entry name" value="Response_reg"/>
    <property type="match status" value="1"/>
</dbReference>
<dbReference type="FunFam" id="3.30.565.10:FF:000010">
    <property type="entry name" value="Sensor histidine kinase RcsC"/>
    <property type="match status" value="1"/>
</dbReference>
<keyword evidence="19" id="KW-1185">Reference proteome</keyword>
<dbReference type="SUPFAM" id="SSF55874">
    <property type="entry name" value="ATPase domain of HSP90 chaperone/DNA topoisomerase II/histidine kinase"/>
    <property type="match status" value="1"/>
</dbReference>
<feature type="domain" description="PAC" evidence="17">
    <location>
        <begin position="82"/>
        <end position="135"/>
    </location>
</feature>
<evidence type="ECO:0000256" key="13">
    <source>
        <dbReference type="PROSITE-ProRule" id="PRU00169"/>
    </source>
</evidence>
<evidence type="ECO:0000256" key="1">
    <source>
        <dbReference type="ARBA" id="ARBA00000085"/>
    </source>
</evidence>
<evidence type="ECO:0000256" key="5">
    <source>
        <dbReference type="ARBA" id="ARBA00022679"/>
    </source>
</evidence>
<dbReference type="InterPro" id="IPR004358">
    <property type="entry name" value="Sig_transdc_His_kin-like_C"/>
</dbReference>
<comment type="similarity">
    <text evidence="2">In the N-terminal section; belongs to the phytochrome family.</text>
</comment>
<evidence type="ECO:0000256" key="10">
    <source>
        <dbReference type="ARBA" id="ARBA00064003"/>
    </source>
</evidence>
<dbReference type="GO" id="GO:0006355">
    <property type="term" value="P:regulation of DNA-templated transcription"/>
    <property type="evidence" value="ECO:0007669"/>
    <property type="project" value="InterPro"/>
</dbReference>
<dbReference type="CDD" id="cd00130">
    <property type="entry name" value="PAS"/>
    <property type="match status" value="2"/>
</dbReference>
<dbReference type="CDD" id="cd00082">
    <property type="entry name" value="HisKA"/>
    <property type="match status" value="1"/>
</dbReference>
<reference evidence="18 19" key="1">
    <citation type="submission" date="2017-03" db="EMBL/GenBank/DDBJ databases">
        <title>Isolation of Levoglucosan Utilizing Bacteria.</title>
        <authorList>
            <person name="Arya A.S."/>
        </authorList>
    </citation>
    <scope>NUCLEOTIDE SEQUENCE [LARGE SCALE GENOMIC DNA]</scope>
    <source>
        <strain evidence="18 19">MEC069</strain>
    </source>
</reference>
<organism evidence="18 19">
    <name type="scientific">Paenibacillus athensensis</name>
    <dbReference type="NCBI Taxonomy" id="1967502"/>
    <lineage>
        <taxon>Bacteria</taxon>
        <taxon>Bacillati</taxon>
        <taxon>Bacillota</taxon>
        <taxon>Bacilli</taxon>
        <taxon>Bacillales</taxon>
        <taxon>Paenibacillaceae</taxon>
        <taxon>Paenibacillus</taxon>
    </lineage>
</organism>
<dbReference type="NCBIfam" id="TIGR00229">
    <property type="entry name" value="sensory_box"/>
    <property type="match status" value="2"/>
</dbReference>
<dbReference type="CDD" id="cd17546">
    <property type="entry name" value="REC_hyHK_CKI1_RcsC-like"/>
    <property type="match status" value="1"/>
</dbReference>
<keyword evidence="4 13" id="KW-0597">Phosphoprotein</keyword>
<dbReference type="InterPro" id="IPR036097">
    <property type="entry name" value="HisK_dim/P_sf"/>
</dbReference>
<feature type="domain" description="PAS" evidence="16">
    <location>
        <begin position="129"/>
        <end position="181"/>
    </location>
</feature>
<name>A0A4Y8PXA0_9BACL</name>
<dbReference type="SUPFAM" id="SSF52172">
    <property type="entry name" value="CheY-like"/>
    <property type="match status" value="1"/>
</dbReference>
<comment type="catalytic activity">
    <reaction evidence="1">
        <text>ATP + protein L-histidine = ADP + protein N-phospho-L-histidine.</text>
        <dbReference type="EC" id="2.7.13.3"/>
    </reaction>
</comment>
<evidence type="ECO:0000313" key="18">
    <source>
        <dbReference type="EMBL" id="TFE85480.1"/>
    </source>
</evidence>
<dbReference type="InterPro" id="IPR000700">
    <property type="entry name" value="PAS-assoc_C"/>
</dbReference>
<evidence type="ECO:0000256" key="9">
    <source>
        <dbReference type="ARBA" id="ARBA00023012"/>
    </source>
</evidence>
<evidence type="ECO:0000256" key="8">
    <source>
        <dbReference type="ARBA" id="ARBA00022840"/>
    </source>
</evidence>
<keyword evidence="8" id="KW-0067">ATP-binding</keyword>
<dbReference type="InterPro" id="IPR036890">
    <property type="entry name" value="HATPase_C_sf"/>
</dbReference>
<dbReference type="GO" id="GO:0005524">
    <property type="term" value="F:ATP binding"/>
    <property type="evidence" value="ECO:0007669"/>
    <property type="project" value="UniProtKB-KW"/>
</dbReference>
<dbReference type="SUPFAM" id="SSF55785">
    <property type="entry name" value="PYP-like sensor domain (PAS domain)"/>
    <property type="match status" value="2"/>
</dbReference>
<dbReference type="RefSeq" id="WP_230633125.1">
    <property type="nucleotide sequence ID" value="NZ_MYFO02000015.1"/>
</dbReference>
<dbReference type="InterPro" id="IPR003661">
    <property type="entry name" value="HisK_dim/P_dom"/>
</dbReference>
<evidence type="ECO:0000256" key="11">
    <source>
        <dbReference type="ARBA" id="ARBA00068150"/>
    </source>
</evidence>
<dbReference type="SMART" id="SM00086">
    <property type="entry name" value="PAC"/>
    <property type="match status" value="2"/>
</dbReference>
<comment type="caution">
    <text evidence="18">The sequence shown here is derived from an EMBL/GenBank/DDBJ whole genome shotgun (WGS) entry which is preliminary data.</text>
</comment>
<dbReference type="CDD" id="cd16922">
    <property type="entry name" value="HATPase_EvgS-ArcB-TorS-like"/>
    <property type="match status" value="1"/>
</dbReference>
<evidence type="ECO:0000259" key="14">
    <source>
        <dbReference type="PROSITE" id="PS50109"/>
    </source>
</evidence>
<dbReference type="PANTHER" id="PTHR45339">
    <property type="entry name" value="HYBRID SIGNAL TRANSDUCTION HISTIDINE KINASE J"/>
    <property type="match status" value="1"/>
</dbReference>
<gene>
    <name evidence="18" type="ORF">B5M42_17145</name>
</gene>
<keyword evidence="6" id="KW-0547">Nucleotide-binding</keyword>
<dbReference type="InterPro" id="IPR003594">
    <property type="entry name" value="HATPase_dom"/>
</dbReference>
<dbReference type="SMART" id="SM00388">
    <property type="entry name" value="HisKA"/>
    <property type="match status" value="1"/>
</dbReference>
<feature type="domain" description="Histidine kinase" evidence="14">
    <location>
        <begin position="271"/>
        <end position="493"/>
    </location>
</feature>
<evidence type="ECO:0000259" key="15">
    <source>
        <dbReference type="PROSITE" id="PS50110"/>
    </source>
</evidence>
<dbReference type="Pfam" id="PF00989">
    <property type="entry name" value="PAS"/>
    <property type="match status" value="1"/>
</dbReference>
<feature type="domain" description="PAS" evidence="16">
    <location>
        <begin position="9"/>
        <end position="50"/>
    </location>
</feature>
<comment type="subunit">
    <text evidence="10">At low DSF concentrations, interacts with RpfF.</text>
</comment>
<evidence type="ECO:0000256" key="6">
    <source>
        <dbReference type="ARBA" id="ARBA00022741"/>
    </source>
</evidence>
<dbReference type="Gene3D" id="3.40.50.2300">
    <property type="match status" value="1"/>
</dbReference>
<dbReference type="AlphaFoldDB" id="A0A4Y8PXA0"/>
<evidence type="ECO:0000256" key="2">
    <source>
        <dbReference type="ARBA" id="ARBA00006402"/>
    </source>
</evidence>
<dbReference type="GO" id="GO:0000155">
    <property type="term" value="F:phosphorelay sensor kinase activity"/>
    <property type="evidence" value="ECO:0007669"/>
    <property type="project" value="InterPro"/>
</dbReference>
<dbReference type="SMART" id="SM00387">
    <property type="entry name" value="HATPase_c"/>
    <property type="match status" value="1"/>
</dbReference>
<dbReference type="EC" id="2.7.13.3" evidence="3"/>
<evidence type="ECO:0000256" key="12">
    <source>
        <dbReference type="ARBA" id="ARBA00074306"/>
    </source>
</evidence>
<dbReference type="PROSITE" id="PS50112">
    <property type="entry name" value="PAS"/>
    <property type="match status" value="2"/>
</dbReference>
<feature type="domain" description="Response regulatory" evidence="15">
    <location>
        <begin position="516"/>
        <end position="633"/>
    </location>
</feature>
<evidence type="ECO:0000256" key="4">
    <source>
        <dbReference type="ARBA" id="ARBA00022553"/>
    </source>
</evidence>
<dbReference type="Proteomes" id="UP000298246">
    <property type="component" value="Unassembled WGS sequence"/>
</dbReference>
<dbReference type="EMBL" id="MYFO01000025">
    <property type="protein sequence ID" value="TFE85480.1"/>
    <property type="molecule type" value="Genomic_DNA"/>
</dbReference>
<keyword evidence="5" id="KW-0808">Transferase</keyword>
<dbReference type="Gene3D" id="1.10.287.130">
    <property type="match status" value="1"/>
</dbReference>
<sequence>MQHITISDQQALFKHLYNNTPIGIALLSLEGEWVCVNPAMCRIFGYSQTEWMTLPVAEVLKSDGDDTLDFNHLLTAEPGAAIEMERQMYDRNGGMLWISLHISLVLREATDDPLYVIMQLIDITASKAAEQKLQESIERYTSLKKYNHDAILSFGLDGRIINGNRMLEELSGWAISDLIGQEISALIGDRWSGQMDFAEADYSVMEKEITAIRAKDGREVEVLSTLAPIIIHGMTVGFYLIAKDIREQKQLIIEKEAAERTNRAKSDFLAMMSHEIRTPMNGVIGMADLLLSTELDAEQLEYVQIIQKSGNTLIKIINDILDFSKIESGKAELLEEPFSVRDMLSETLNLIFPKALEKNLEITTSIDARVPPIVRGDSTKLGQVMLNLLSNAIKFTPSGAIAVSVQFGGQLKGEVNLKFTVRDTGVGVPPEKVGQLFEPFYQVDNFITRKTEGTGLGLAICRKLVHLMGGDIWYEPCADPTGSIFAFNARFPIHEQTVEQLEETPQAVEALEKKLKILIAEDNEVNQFVLKRTIEKLGCSTTIVPNGLEAVRALERHPYDLVFMDIQMPVLDGLQATRLIREKLPRAEAPFIVAVTAHALKGDRQRYLTQGMDEYISKPIQTEAVASVIEKLLAAKNVE</sequence>
<dbReference type="Gene3D" id="3.30.450.20">
    <property type="entry name" value="PAS domain"/>
    <property type="match status" value="2"/>
</dbReference>
<dbReference type="SMART" id="SM00448">
    <property type="entry name" value="REC"/>
    <property type="match status" value="1"/>
</dbReference>
<dbReference type="Pfam" id="PF02518">
    <property type="entry name" value="HATPase_c"/>
    <property type="match status" value="1"/>
</dbReference>
<evidence type="ECO:0000259" key="16">
    <source>
        <dbReference type="PROSITE" id="PS50112"/>
    </source>
</evidence>
<dbReference type="PROSITE" id="PS50110">
    <property type="entry name" value="RESPONSE_REGULATORY"/>
    <property type="match status" value="1"/>
</dbReference>
<protein>
    <recommendedName>
        <fullName evidence="12">Circadian input-output histidine kinase CikA</fullName>
        <ecNumber evidence="3">2.7.13.3</ecNumber>
    </recommendedName>
    <alternativeName>
        <fullName evidence="11">Sensory/regulatory protein RpfC</fullName>
    </alternativeName>
</protein>
<dbReference type="PANTHER" id="PTHR45339:SF1">
    <property type="entry name" value="HYBRID SIGNAL TRANSDUCTION HISTIDINE KINASE J"/>
    <property type="match status" value="1"/>
</dbReference>
<dbReference type="PROSITE" id="PS50109">
    <property type="entry name" value="HIS_KIN"/>
    <property type="match status" value="1"/>
</dbReference>
<keyword evidence="9" id="KW-0902">Two-component regulatory system</keyword>
<dbReference type="SUPFAM" id="SSF47384">
    <property type="entry name" value="Homodimeric domain of signal transducing histidine kinase"/>
    <property type="match status" value="1"/>
</dbReference>
<proteinExistence type="inferred from homology"/>
<evidence type="ECO:0000259" key="17">
    <source>
        <dbReference type="PROSITE" id="PS50113"/>
    </source>
</evidence>
<dbReference type="Pfam" id="PF00512">
    <property type="entry name" value="HisKA"/>
    <property type="match status" value="1"/>
</dbReference>
<dbReference type="InterPro" id="IPR013767">
    <property type="entry name" value="PAS_fold"/>
</dbReference>
<dbReference type="InterPro" id="IPR005467">
    <property type="entry name" value="His_kinase_dom"/>
</dbReference>
<dbReference type="InterPro" id="IPR011006">
    <property type="entry name" value="CheY-like_superfamily"/>
</dbReference>
<dbReference type="PROSITE" id="PS50113">
    <property type="entry name" value="PAC"/>
    <property type="match status" value="1"/>
</dbReference>
<dbReference type="Pfam" id="PF13426">
    <property type="entry name" value="PAS_9"/>
    <property type="match status" value="1"/>
</dbReference>
<dbReference type="InterPro" id="IPR001610">
    <property type="entry name" value="PAC"/>
</dbReference>
<dbReference type="Gene3D" id="3.30.565.10">
    <property type="entry name" value="Histidine kinase-like ATPase, C-terminal domain"/>
    <property type="match status" value="1"/>
</dbReference>
<keyword evidence="7 18" id="KW-0418">Kinase</keyword>
<evidence type="ECO:0000313" key="19">
    <source>
        <dbReference type="Proteomes" id="UP000298246"/>
    </source>
</evidence>
<dbReference type="InterPro" id="IPR001789">
    <property type="entry name" value="Sig_transdc_resp-reg_receiver"/>
</dbReference>
<evidence type="ECO:0000256" key="7">
    <source>
        <dbReference type="ARBA" id="ARBA00022777"/>
    </source>
</evidence>
<dbReference type="PRINTS" id="PR00344">
    <property type="entry name" value="BCTRLSENSOR"/>
</dbReference>
<accession>A0A4Y8PXA0</accession>
<dbReference type="SMART" id="SM00091">
    <property type="entry name" value="PAS"/>
    <property type="match status" value="2"/>
</dbReference>
<feature type="modified residue" description="4-aspartylphosphate" evidence="13">
    <location>
        <position position="565"/>
    </location>
</feature>